<dbReference type="KEGG" id="tsa:AciPR4_0164"/>
<accession>E8UZS6</accession>
<dbReference type="STRING" id="401053.AciPR4_0164"/>
<protein>
    <submittedName>
        <fullName evidence="2">RES domain protein</fullName>
    </submittedName>
</protein>
<dbReference type="SMART" id="SM00953">
    <property type="entry name" value="RES"/>
    <property type="match status" value="1"/>
</dbReference>
<sequence length="155" mass="17298">MVDILWRISNYDTLDGLGGERADGRWHTAERGKRIAYLAESPALAILETLVNLKGSADLLPDTFQLLEIVMEREIAIGEAPKLASGWESALTRTQAIGDKWLLGRESALLKVPAAVAPYSFNYLLNPLAPDAGHLKVRRAERVAYDRRLFRLLSR</sequence>
<dbReference type="eggNOG" id="COG5654">
    <property type="taxonomic scope" value="Bacteria"/>
</dbReference>
<keyword evidence="3" id="KW-1185">Reference proteome</keyword>
<organism evidence="2 3">
    <name type="scientific">Terriglobus saanensis (strain ATCC BAA-1853 / DSM 23119 / SP1PR4)</name>
    <dbReference type="NCBI Taxonomy" id="401053"/>
    <lineage>
        <taxon>Bacteria</taxon>
        <taxon>Pseudomonadati</taxon>
        <taxon>Acidobacteriota</taxon>
        <taxon>Terriglobia</taxon>
        <taxon>Terriglobales</taxon>
        <taxon>Acidobacteriaceae</taxon>
        <taxon>Terriglobus</taxon>
    </lineage>
</organism>
<evidence type="ECO:0000313" key="3">
    <source>
        <dbReference type="Proteomes" id="UP000006844"/>
    </source>
</evidence>
<dbReference type="Proteomes" id="UP000006844">
    <property type="component" value="Chromosome"/>
</dbReference>
<reference evidence="2 3" key="1">
    <citation type="journal article" date="2012" name="Stand. Genomic Sci.">
        <title>Complete genome sequence of Terriglobus saanensis type strain SP1PR4(T), an Acidobacteria from tundra soil.</title>
        <authorList>
            <person name="Rawat S.R."/>
            <person name="Mannisto M.K."/>
            <person name="Starovoytov V."/>
            <person name="Goodwin L."/>
            <person name="Nolan M."/>
            <person name="Hauser L."/>
            <person name="Land M."/>
            <person name="Davenport K.W."/>
            <person name="Woyke T."/>
            <person name="Haggblom M.M."/>
        </authorList>
    </citation>
    <scope>NUCLEOTIDE SEQUENCE</scope>
    <source>
        <strain evidence="3">ATCC BAA-1853 / DSM 23119 / SP1PR4</strain>
    </source>
</reference>
<dbReference type="AlphaFoldDB" id="E8UZS6"/>
<proteinExistence type="predicted"/>
<dbReference type="RefSeq" id="WP_013566736.1">
    <property type="nucleotide sequence ID" value="NC_014963.1"/>
</dbReference>
<dbReference type="Pfam" id="PF08808">
    <property type="entry name" value="RES"/>
    <property type="match status" value="1"/>
</dbReference>
<dbReference type="HOGENOM" id="CLU_133611_0_1_0"/>
<dbReference type="InterPro" id="IPR014914">
    <property type="entry name" value="RES_dom"/>
</dbReference>
<name>E8UZS6_TERSS</name>
<evidence type="ECO:0000259" key="1">
    <source>
        <dbReference type="SMART" id="SM00953"/>
    </source>
</evidence>
<dbReference type="OrthoDB" id="9789501at2"/>
<evidence type="ECO:0000313" key="2">
    <source>
        <dbReference type="EMBL" id="ADV81003.1"/>
    </source>
</evidence>
<dbReference type="EMBL" id="CP002467">
    <property type="protein sequence ID" value="ADV81003.1"/>
    <property type="molecule type" value="Genomic_DNA"/>
</dbReference>
<feature type="domain" description="RES" evidence="1">
    <location>
        <begin position="13"/>
        <end position="139"/>
    </location>
</feature>
<gene>
    <name evidence="2" type="ordered locus">AciPR4_0164</name>
</gene>